<protein>
    <submittedName>
        <fullName evidence="1">Uncharacterized protein</fullName>
    </submittedName>
</protein>
<reference evidence="1" key="1">
    <citation type="submission" date="2018-03" db="EMBL/GenBank/DDBJ databases">
        <title>Cross-interface Injection: A General Nanoliter Liquid Handling Method Applied to Single Cells Genome Amplification Automated Nanoliter Liquid Handling Applied to Single Cell Multiple Displacement Amplification.</title>
        <authorList>
            <person name="Yun J."/>
            <person name="Xu P."/>
            <person name="Xu J."/>
            <person name="Dai X."/>
            <person name="Wang Y."/>
            <person name="Zheng X."/>
            <person name="Cao C."/>
            <person name="Yi Q."/>
            <person name="Zhu Y."/>
            <person name="Wang L."/>
            <person name="Dong Z."/>
            <person name="Huang Y."/>
            <person name="Huang L."/>
            <person name="Du W."/>
        </authorList>
    </citation>
    <scope>NUCLEOTIDE SEQUENCE [LARGE SCALE GENOMIC DNA]</scope>
    <source>
        <strain evidence="1">Z-D3-2</strain>
    </source>
</reference>
<proteinExistence type="predicted"/>
<dbReference type="EMBL" id="PYVN01000005">
    <property type="protein sequence ID" value="PTB86783.1"/>
    <property type="molecule type" value="Genomic_DNA"/>
</dbReference>
<organism evidence="1">
    <name type="scientific">Pseudidiomarina aestuarii</name>
    <dbReference type="NCBI Taxonomy" id="624146"/>
    <lineage>
        <taxon>Bacteria</taxon>
        <taxon>Pseudomonadati</taxon>
        <taxon>Pseudomonadota</taxon>
        <taxon>Gammaproteobacteria</taxon>
        <taxon>Alteromonadales</taxon>
        <taxon>Idiomarinaceae</taxon>
        <taxon>Pseudidiomarina</taxon>
    </lineage>
</organism>
<name>A0A2T4CYY9_9GAMM</name>
<comment type="caution">
    <text evidence="1">The sequence shown here is derived from an EMBL/GenBank/DDBJ whole genome shotgun (WGS) entry which is preliminary data.</text>
</comment>
<sequence length="89" mass="10372">MQLVPTLMRGNANTEQLKFQLPNPIYKKTDRSPFFCLAEKQGFEAWVGYKLMPILRSAHSTALNQWIVTTLIYFRLSSCHIKWLKGVKK</sequence>
<gene>
    <name evidence="1" type="ORF">C9940_00995</name>
</gene>
<dbReference type="AlphaFoldDB" id="A0A2T4CYY9"/>
<accession>A0A2T4CYY9</accession>
<evidence type="ECO:0000313" key="1">
    <source>
        <dbReference type="EMBL" id="PTB86783.1"/>
    </source>
</evidence>